<dbReference type="PANTHER" id="PTHR31147">
    <property type="entry name" value="ACYL TRANSFERASE 4"/>
    <property type="match status" value="1"/>
</dbReference>
<dbReference type="OrthoDB" id="725044at2759"/>
<evidence type="ECO:0000313" key="4">
    <source>
        <dbReference type="Proteomes" id="UP000652761"/>
    </source>
</evidence>
<accession>A0A843TG68</accession>
<organism evidence="3 4">
    <name type="scientific">Colocasia esculenta</name>
    <name type="common">Wild taro</name>
    <name type="synonym">Arum esculentum</name>
    <dbReference type="NCBI Taxonomy" id="4460"/>
    <lineage>
        <taxon>Eukaryota</taxon>
        <taxon>Viridiplantae</taxon>
        <taxon>Streptophyta</taxon>
        <taxon>Embryophyta</taxon>
        <taxon>Tracheophyta</taxon>
        <taxon>Spermatophyta</taxon>
        <taxon>Magnoliopsida</taxon>
        <taxon>Liliopsida</taxon>
        <taxon>Araceae</taxon>
        <taxon>Aroideae</taxon>
        <taxon>Colocasieae</taxon>
        <taxon>Colocasia</taxon>
    </lineage>
</organism>
<evidence type="ECO:0000313" key="3">
    <source>
        <dbReference type="EMBL" id="MQL71372.1"/>
    </source>
</evidence>
<dbReference type="InterPro" id="IPR023213">
    <property type="entry name" value="CAT-like_dom_sf"/>
</dbReference>
<dbReference type="AlphaFoldDB" id="A0A843TG68"/>
<comment type="caution">
    <text evidence="3">The sequence shown here is derived from an EMBL/GenBank/DDBJ whole genome shotgun (WGS) entry which is preliminary data.</text>
</comment>
<name>A0A843TG68_COLES</name>
<sequence length="467" mass="51223">MAPLLASASPNTQRLFSVRRRDPELVVPAAPTPRELKPLSDIDDQRGLRFHFRIFLVYHANPSATAAGRDPVSVTRDALAKALVFYYPFAGRLREGLDGKLTVDCTGEGVLFVEADADVRLEQFGDQLRLPFEQLLCDPPESSEIIGCPMLFIQVTRLLCGGFVLAIRANHTISDAQGILLLLNAMADVARGAPYPTGLPIWRRDILAARSNPRVTRIHHEYDNPAAADCTPSAPGDQLVLRSFFFRPPDIAALKLLLPPHLRSSSSTFDVLTAYLWRSRTAALGLRPGELVRLMPVVNARAKVPFLIPAGYYGNGFTFPAAVSTAGDLCLNSLAYAVHLIQKAKADMTEEYARSVADLMVLRGRPHFTEAAGTWLVSDLTRLKFRQVDLGWGDAVYGGMVEAIGGLISFYVAYKDGIVVLLRLPPEAMQRFAEEMGKVTSSRPLESEIDTAYPYDDASSTLALPKL</sequence>
<proteinExistence type="inferred from homology"/>
<dbReference type="Gene3D" id="3.30.559.10">
    <property type="entry name" value="Chloramphenicol acetyltransferase-like domain"/>
    <property type="match status" value="2"/>
</dbReference>
<keyword evidence="4" id="KW-1185">Reference proteome</keyword>
<reference evidence="3" key="1">
    <citation type="submission" date="2017-07" db="EMBL/GenBank/DDBJ databases">
        <title>Taro Niue Genome Assembly and Annotation.</title>
        <authorList>
            <person name="Atibalentja N."/>
            <person name="Keating K."/>
            <person name="Fields C.J."/>
        </authorList>
    </citation>
    <scope>NUCLEOTIDE SEQUENCE</scope>
    <source>
        <strain evidence="3">Niue_2</strain>
        <tissue evidence="3">Leaf</tissue>
    </source>
</reference>
<dbReference type="InterPro" id="IPR050898">
    <property type="entry name" value="Plant_acyltransferase"/>
</dbReference>
<evidence type="ECO:0008006" key="5">
    <source>
        <dbReference type="Google" id="ProtNLM"/>
    </source>
</evidence>
<dbReference type="GO" id="GO:0016740">
    <property type="term" value="F:transferase activity"/>
    <property type="evidence" value="ECO:0007669"/>
    <property type="project" value="UniProtKB-KW"/>
</dbReference>
<dbReference type="PANTHER" id="PTHR31147:SF66">
    <property type="entry name" value="OS05G0315700 PROTEIN"/>
    <property type="match status" value="1"/>
</dbReference>
<gene>
    <name evidence="3" type="ORF">Taro_003704</name>
</gene>
<keyword evidence="2" id="KW-0808">Transferase</keyword>
<dbReference type="EMBL" id="NMUH01000096">
    <property type="protein sequence ID" value="MQL71372.1"/>
    <property type="molecule type" value="Genomic_DNA"/>
</dbReference>
<evidence type="ECO:0000256" key="1">
    <source>
        <dbReference type="ARBA" id="ARBA00009861"/>
    </source>
</evidence>
<evidence type="ECO:0000256" key="2">
    <source>
        <dbReference type="ARBA" id="ARBA00022679"/>
    </source>
</evidence>
<dbReference type="Proteomes" id="UP000652761">
    <property type="component" value="Unassembled WGS sequence"/>
</dbReference>
<protein>
    <recommendedName>
        <fullName evidence="5">Benzyl alcohol O-benzoyltransferase</fullName>
    </recommendedName>
</protein>
<dbReference type="Pfam" id="PF02458">
    <property type="entry name" value="Transferase"/>
    <property type="match status" value="1"/>
</dbReference>
<comment type="similarity">
    <text evidence="1">Belongs to the plant acyltransferase family.</text>
</comment>